<comment type="caution">
    <text evidence="2">The sequence shown here is derived from an EMBL/GenBank/DDBJ whole genome shotgun (WGS) entry which is preliminary data.</text>
</comment>
<reference evidence="3" key="1">
    <citation type="journal article" date="2019" name="Int. J. Syst. Evol. Microbiol.">
        <title>The Global Catalogue of Microorganisms (GCM) 10K type strain sequencing project: providing services to taxonomists for standard genome sequencing and annotation.</title>
        <authorList>
            <consortium name="The Broad Institute Genomics Platform"/>
            <consortium name="The Broad Institute Genome Sequencing Center for Infectious Disease"/>
            <person name="Wu L."/>
            <person name="Ma J."/>
        </authorList>
    </citation>
    <scope>NUCLEOTIDE SEQUENCE [LARGE SCALE GENOMIC DNA]</scope>
    <source>
        <strain evidence="3">CGMCC 1.15180</strain>
    </source>
</reference>
<proteinExistence type="predicted"/>
<keyword evidence="1" id="KW-0812">Transmembrane</keyword>
<dbReference type="Pfam" id="PF13970">
    <property type="entry name" value="DUF4221"/>
    <property type="match status" value="1"/>
</dbReference>
<dbReference type="Proteomes" id="UP001597361">
    <property type="component" value="Unassembled WGS sequence"/>
</dbReference>
<feature type="transmembrane region" description="Helical" evidence="1">
    <location>
        <begin position="12"/>
        <end position="33"/>
    </location>
</feature>
<evidence type="ECO:0000313" key="3">
    <source>
        <dbReference type="Proteomes" id="UP001597361"/>
    </source>
</evidence>
<name>A0ABW4VGX2_9BACT</name>
<keyword evidence="1" id="KW-1133">Transmembrane helix</keyword>
<protein>
    <submittedName>
        <fullName evidence="2">DUF4221 family protein</fullName>
    </submittedName>
</protein>
<dbReference type="RefSeq" id="WP_376882343.1">
    <property type="nucleotide sequence ID" value="NZ_JBHUHR010000001.1"/>
</dbReference>
<evidence type="ECO:0000256" key="1">
    <source>
        <dbReference type="SAM" id="Phobius"/>
    </source>
</evidence>
<keyword evidence="1" id="KW-0472">Membrane</keyword>
<dbReference type="InterPro" id="IPR025316">
    <property type="entry name" value="DUF4221"/>
</dbReference>
<evidence type="ECO:0000313" key="2">
    <source>
        <dbReference type="EMBL" id="MFD2033254.1"/>
    </source>
</evidence>
<gene>
    <name evidence="2" type="ORF">ACFSKL_00545</name>
</gene>
<dbReference type="EMBL" id="JBHUHR010000001">
    <property type="protein sequence ID" value="MFD2033254.1"/>
    <property type="molecule type" value="Genomic_DNA"/>
</dbReference>
<sequence>MSINTTIHLRSFCIRVLSLFYIPFLILGCSGSTDGDQRFEVKEGQFISVQLDNQTSPAEQYTQYIKDYKGREAYAVHVKNRAAIKIYDLASGELFEEIKIPTSGPEAIRSVDCFYIHNSDSIFLSQGLLFKLLLVNQEMNILKTIDLMPEDADWDPKTYTTTSNELGVMIFDMKRDFYVNEFNVAGQILPFMSPYKHKANVEGLLRAISLDREIYSKFGTFPESMKGKTWTSTMAYFYSRVNKVNGDFILSFGASTDIQVYDNSYKFKSSYYASSKKLKDISHYVNPDPTREQEMEYYMNMPVHGGIYHDVENGFFYRIAKYPRGKEYDLYKSDFIDPMANPRDLCIIVLDKDYKKVAEFDIKQPEDGVYYDMCFANKNGLYIPYVDLNNEDVLYFKNFKVHEKM</sequence>
<organism evidence="2 3">
    <name type="scientific">Belliella marina</name>
    <dbReference type="NCBI Taxonomy" id="1644146"/>
    <lineage>
        <taxon>Bacteria</taxon>
        <taxon>Pseudomonadati</taxon>
        <taxon>Bacteroidota</taxon>
        <taxon>Cytophagia</taxon>
        <taxon>Cytophagales</taxon>
        <taxon>Cyclobacteriaceae</taxon>
        <taxon>Belliella</taxon>
    </lineage>
</organism>
<keyword evidence="3" id="KW-1185">Reference proteome</keyword>
<accession>A0ABW4VGX2</accession>